<keyword evidence="6" id="KW-1185">Reference proteome</keyword>
<dbReference type="Pfam" id="PF00455">
    <property type="entry name" value="DeoRC"/>
    <property type="match status" value="1"/>
</dbReference>
<evidence type="ECO:0000256" key="1">
    <source>
        <dbReference type="ARBA" id="ARBA00023015"/>
    </source>
</evidence>
<dbReference type="SMART" id="SM00420">
    <property type="entry name" value="HTH_DEOR"/>
    <property type="match status" value="1"/>
</dbReference>
<dbReference type="SUPFAM" id="SSF46785">
    <property type="entry name" value="Winged helix' DNA-binding domain"/>
    <property type="match status" value="1"/>
</dbReference>
<dbReference type="Gene3D" id="3.40.50.1360">
    <property type="match status" value="1"/>
</dbReference>
<dbReference type="SUPFAM" id="SSF100950">
    <property type="entry name" value="NagB/RpiA/CoA transferase-like"/>
    <property type="match status" value="1"/>
</dbReference>
<dbReference type="Pfam" id="PF08220">
    <property type="entry name" value="HTH_DeoR"/>
    <property type="match status" value="1"/>
</dbReference>
<dbReference type="InterPro" id="IPR018356">
    <property type="entry name" value="Tscrpt_reg_HTH_DeoR_CS"/>
</dbReference>
<evidence type="ECO:0000313" key="5">
    <source>
        <dbReference type="EMBL" id="EXX91785.1"/>
    </source>
</evidence>
<dbReference type="PROSITE" id="PS00894">
    <property type="entry name" value="HTH_DEOR_1"/>
    <property type="match status" value="1"/>
</dbReference>
<dbReference type="GO" id="GO:0003677">
    <property type="term" value="F:DNA binding"/>
    <property type="evidence" value="ECO:0007669"/>
    <property type="project" value="UniProtKB-KW"/>
</dbReference>
<evidence type="ECO:0000259" key="4">
    <source>
        <dbReference type="PROSITE" id="PS51000"/>
    </source>
</evidence>
<dbReference type="InterPro" id="IPR050313">
    <property type="entry name" value="Carb_Metab_HTH_regulators"/>
</dbReference>
<dbReference type="InterPro" id="IPR036390">
    <property type="entry name" value="WH_DNA-bd_sf"/>
</dbReference>
<dbReference type="InterPro" id="IPR037171">
    <property type="entry name" value="NagB/RpiA_transferase-like"/>
</dbReference>
<keyword evidence="2" id="KW-0238">DNA-binding</keyword>
<protein>
    <submittedName>
        <fullName evidence="5">DeoR faimly transcriptional regulator</fullName>
    </submittedName>
</protein>
<gene>
    <name evidence="5" type="ORF">BG53_08570</name>
</gene>
<sequence>MRSLERHQYIIDYLKTHKSVDVSFLSTELSVSEVTVRKDLEKLERDKWLVRSHGGAVLNENLFVEPSFIEKEDRLTREKSAIAAEAAKLVRDGMVVALSTGTTVSRLAALLKDRSSLTAVTNALNVATELMGYGGIELFLTGGQIRPNTFALIGETAEKSLDGVYTEYVFFGANGFSADEGLTTPSMEEARVVRRLIDNAKHVVALVDHSKFGKAAFYRIVSTERIQTLITDGKAPQDEVDKLRERGIQVIVA</sequence>
<dbReference type="PRINTS" id="PR00037">
    <property type="entry name" value="HTHLACR"/>
</dbReference>
<comment type="caution">
    <text evidence="5">The sequence shown here is derived from an EMBL/GenBank/DDBJ whole genome shotgun (WGS) entry which is preliminary data.</text>
</comment>
<dbReference type="InterPro" id="IPR014036">
    <property type="entry name" value="DeoR-like_C"/>
</dbReference>
<dbReference type="PANTHER" id="PTHR30363">
    <property type="entry name" value="HTH-TYPE TRANSCRIPTIONAL REGULATOR SRLR-RELATED"/>
    <property type="match status" value="1"/>
</dbReference>
<evidence type="ECO:0000256" key="2">
    <source>
        <dbReference type="ARBA" id="ARBA00023125"/>
    </source>
</evidence>
<dbReference type="InterPro" id="IPR036388">
    <property type="entry name" value="WH-like_DNA-bd_sf"/>
</dbReference>
<evidence type="ECO:0000313" key="6">
    <source>
        <dbReference type="Proteomes" id="UP000053750"/>
    </source>
</evidence>
<dbReference type="GO" id="GO:0003700">
    <property type="term" value="F:DNA-binding transcription factor activity"/>
    <property type="evidence" value="ECO:0007669"/>
    <property type="project" value="InterPro"/>
</dbReference>
<reference evidence="5 6" key="1">
    <citation type="submission" date="2014-02" db="EMBL/GenBank/DDBJ databases">
        <title>Genome sequence of Paenibacillus darwinianus reveals adaptive mechanisms for survival in Antarctic soils.</title>
        <authorList>
            <person name="Dsouza M."/>
            <person name="Taylor M.W."/>
            <person name="Turner S.J."/>
            <person name="Aislabie J."/>
        </authorList>
    </citation>
    <scope>NUCLEOTIDE SEQUENCE [LARGE SCALE GENOMIC DNA]</scope>
    <source>
        <strain evidence="5 6">CE1</strain>
    </source>
</reference>
<keyword evidence="1" id="KW-0805">Transcription regulation</keyword>
<dbReference type="Gene3D" id="1.10.10.10">
    <property type="entry name" value="Winged helix-like DNA-binding domain superfamily/Winged helix DNA-binding domain"/>
    <property type="match status" value="1"/>
</dbReference>
<feature type="domain" description="HTH deoR-type" evidence="4">
    <location>
        <begin position="3"/>
        <end position="58"/>
    </location>
</feature>
<dbReference type="Proteomes" id="UP000053750">
    <property type="component" value="Unassembled WGS sequence"/>
</dbReference>
<dbReference type="AlphaFoldDB" id="A0A9W5S364"/>
<dbReference type="InterPro" id="IPR001034">
    <property type="entry name" value="DeoR_HTH"/>
</dbReference>
<name>A0A9W5S364_9BACL</name>
<keyword evidence="3" id="KW-0804">Transcription</keyword>
<proteinExistence type="predicted"/>
<dbReference type="PROSITE" id="PS51000">
    <property type="entry name" value="HTH_DEOR_2"/>
    <property type="match status" value="1"/>
</dbReference>
<dbReference type="EMBL" id="JFHU01000023">
    <property type="protein sequence ID" value="EXX91785.1"/>
    <property type="molecule type" value="Genomic_DNA"/>
</dbReference>
<accession>A0A9W5S364</accession>
<organism evidence="5 6">
    <name type="scientific">Paenibacillus darwinianus</name>
    <dbReference type="NCBI Taxonomy" id="1380763"/>
    <lineage>
        <taxon>Bacteria</taxon>
        <taxon>Bacillati</taxon>
        <taxon>Bacillota</taxon>
        <taxon>Bacilli</taxon>
        <taxon>Bacillales</taxon>
        <taxon>Paenibacillaceae</taxon>
        <taxon>Paenibacillus</taxon>
    </lineage>
</organism>
<dbReference type="SMART" id="SM01134">
    <property type="entry name" value="DeoRC"/>
    <property type="match status" value="1"/>
</dbReference>
<dbReference type="PANTHER" id="PTHR30363:SF44">
    <property type="entry name" value="AGA OPERON TRANSCRIPTIONAL REPRESSOR-RELATED"/>
    <property type="match status" value="1"/>
</dbReference>
<evidence type="ECO:0000256" key="3">
    <source>
        <dbReference type="ARBA" id="ARBA00023163"/>
    </source>
</evidence>